<comment type="caution">
    <text evidence="2">The sequence shown here is derived from an EMBL/GenBank/DDBJ whole genome shotgun (WGS) entry which is preliminary data.</text>
</comment>
<feature type="chain" id="PRO_5007888011" description="Secreted protein" evidence="1">
    <location>
        <begin position="19"/>
        <end position="305"/>
    </location>
</feature>
<dbReference type="EMBL" id="AZHC01000004">
    <property type="protein sequence ID" value="OAA48743.1"/>
    <property type="molecule type" value="Genomic_DNA"/>
</dbReference>
<evidence type="ECO:0008006" key="4">
    <source>
        <dbReference type="Google" id="ProtNLM"/>
    </source>
</evidence>
<dbReference type="OMA" id="PWTKACS"/>
<accession>A0A167I748</accession>
<organism evidence="2 3">
    <name type="scientific">Metarhizium rileyi (strain RCEF 4871)</name>
    <name type="common">Nomuraea rileyi</name>
    <dbReference type="NCBI Taxonomy" id="1649241"/>
    <lineage>
        <taxon>Eukaryota</taxon>
        <taxon>Fungi</taxon>
        <taxon>Dikarya</taxon>
        <taxon>Ascomycota</taxon>
        <taxon>Pezizomycotina</taxon>
        <taxon>Sordariomycetes</taxon>
        <taxon>Hypocreomycetidae</taxon>
        <taxon>Hypocreales</taxon>
        <taxon>Clavicipitaceae</taxon>
        <taxon>Metarhizium</taxon>
    </lineage>
</organism>
<sequence length="305" mass="32282">MRFITAFASLAGVASTMALIIDANVDANVQVGELAHVEANADVNVDAQILEAKKSFAKYECPHHMSYCPWTKSCACPTGQKLDVGKKACVGKKMTGPWPKPNVDVYASVDVKLDAFCAASPTKIVKYDANHEYCQAGLNTITFVALANISLELIANIEIDLHANISADLKNVCAALSGLYLESVVDAVVAFNTHALGHAVVDADVEISLGRSLLNIINDATCQLGLGKCNFDCVAYCTKGCANYIDVVGDLGGRITGLAGFCILPNVILVVNSLKVVVNVVVDNLLCLVGGIIKTVLSTFDCHCK</sequence>
<proteinExistence type="predicted"/>
<feature type="signal peptide" evidence="1">
    <location>
        <begin position="1"/>
        <end position="18"/>
    </location>
</feature>
<keyword evidence="3" id="KW-1185">Reference proteome</keyword>
<dbReference type="AlphaFoldDB" id="A0A167I748"/>
<keyword evidence="1" id="KW-0732">Signal</keyword>
<gene>
    <name evidence="2" type="ORF">NOR_01993</name>
</gene>
<protein>
    <recommendedName>
        <fullName evidence="4">Secreted protein</fullName>
    </recommendedName>
</protein>
<dbReference type="Proteomes" id="UP000243498">
    <property type="component" value="Unassembled WGS sequence"/>
</dbReference>
<dbReference type="OrthoDB" id="5137645at2759"/>
<reference evidence="2 3" key="1">
    <citation type="journal article" date="2016" name="Genome Biol. Evol.">
        <title>Divergent and convergent evolution of fungal pathogenicity.</title>
        <authorList>
            <person name="Shang Y."/>
            <person name="Xiao G."/>
            <person name="Zheng P."/>
            <person name="Cen K."/>
            <person name="Zhan S."/>
            <person name="Wang C."/>
        </authorList>
    </citation>
    <scope>NUCLEOTIDE SEQUENCE [LARGE SCALE GENOMIC DNA]</scope>
    <source>
        <strain evidence="2 3">RCEF 4871</strain>
    </source>
</reference>
<evidence type="ECO:0000256" key="1">
    <source>
        <dbReference type="SAM" id="SignalP"/>
    </source>
</evidence>
<name>A0A167I748_METRR</name>
<evidence type="ECO:0000313" key="3">
    <source>
        <dbReference type="Proteomes" id="UP000243498"/>
    </source>
</evidence>
<evidence type="ECO:0000313" key="2">
    <source>
        <dbReference type="EMBL" id="OAA48743.1"/>
    </source>
</evidence>